<dbReference type="EMBL" id="JALJOV010001666">
    <property type="protein sequence ID" value="KAK9843882.1"/>
    <property type="molecule type" value="Genomic_DNA"/>
</dbReference>
<evidence type="ECO:0000256" key="2">
    <source>
        <dbReference type="SAM" id="Phobius"/>
    </source>
</evidence>
<gene>
    <name evidence="3" type="ORF">WJX84_002011</name>
</gene>
<dbReference type="AlphaFoldDB" id="A0AAW1SD21"/>
<sequence>MLRSKQDDWRDEDFVELDDEPDWQEDSQDNNGFPSLLSSVLPQALALSDRISEFIFYFFPEGTSRTAVDTIVKAGLALLVLGIARSLLGFVTTIGGIVLAFFILKNFVGKGGSDEQPTRASGRRNRPDKASPRGFLPSGQADSSRDWSNVWLDSKAAKRKRKEPRQ</sequence>
<dbReference type="Proteomes" id="UP001485043">
    <property type="component" value="Unassembled WGS sequence"/>
</dbReference>
<keyword evidence="2" id="KW-0812">Transmembrane</keyword>
<name>A0AAW1SD21_9CHLO</name>
<protein>
    <submittedName>
        <fullName evidence="3">Uncharacterized protein</fullName>
    </submittedName>
</protein>
<proteinExistence type="predicted"/>
<evidence type="ECO:0000313" key="3">
    <source>
        <dbReference type="EMBL" id="KAK9843882.1"/>
    </source>
</evidence>
<accession>A0AAW1SD21</accession>
<keyword evidence="2" id="KW-0472">Membrane</keyword>
<evidence type="ECO:0000313" key="4">
    <source>
        <dbReference type="Proteomes" id="UP001485043"/>
    </source>
</evidence>
<comment type="caution">
    <text evidence="3">The sequence shown here is derived from an EMBL/GenBank/DDBJ whole genome shotgun (WGS) entry which is preliminary data.</text>
</comment>
<keyword evidence="2" id="KW-1133">Transmembrane helix</keyword>
<reference evidence="3 4" key="1">
    <citation type="journal article" date="2024" name="Nat. Commun.">
        <title>Phylogenomics reveals the evolutionary origins of lichenization in chlorophyte algae.</title>
        <authorList>
            <person name="Puginier C."/>
            <person name="Libourel C."/>
            <person name="Otte J."/>
            <person name="Skaloud P."/>
            <person name="Haon M."/>
            <person name="Grisel S."/>
            <person name="Petersen M."/>
            <person name="Berrin J.G."/>
            <person name="Delaux P.M."/>
            <person name="Dal Grande F."/>
            <person name="Keller J."/>
        </authorList>
    </citation>
    <scope>NUCLEOTIDE SEQUENCE [LARGE SCALE GENOMIC DNA]</scope>
    <source>
        <strain evidence="3 4">SAG 2523</strain>
    </source>
</reference>
<evidence type="ECO:0000256" key="1">
    <source>
        <dbReference type="SAM" id="MobiDB-lite"/>
    </source>
</evidence>
<organism evidence="3 4">
    <name type="scientific">Apatococcus fuscideae</name>
    <dbReference type="NCBI Taxonomy" id="2026836"/>
    <lineage>
        <taxon>Eukaryota</taxon>
        <taxon>Viridiplantae</taxon>
        <taxon>Chlorophyta</taxon>
        <taxon>core chlorophytes</taxon>
        <taxon>Trebouxiophyceae</taxon>
        <taxon>Chlorellales</taxon>
        <taxon>Chlorellaceae</taxon>
        <taxon>Apatococcus</taxon>
    </lineage>
</organism>
<feature type="region of interest" description="Disordered" evidence="1">
    <location>
        <begin position="111"/>
        <end position="150"/>
    </location>
</feature>
<feature type="transmembrane region" description="Helical" evidence="2">
    <location>
        <begin position="76"/>
        <end position="104"/>
    </location>
</feature>
<keyword evidence="4" id="KW-1185">Reference proteome</keyword>